<dbReference type="RefSeq" id="WP_269311265.1">
    <property type="nucleotide sequence ID" value="NZ_CP114052.1"/>
</dbReference>
<accession>A0ABY7JR93</accession>
<reference evidence="2" key="1">
    <citation type="submission" date="2022-12" db="EMBL/GenBank/DDBJ databases">
        <title>Peptostreptococcus.</title>
        <authorList>
            <person name="Lee S.H."/>
        </authorList>
    </citation>
    <scope>NUCLEOTIDE SEQUENCE</scope>
    <source>
        <strain evidence="2">CBA3647</strain>
    </source>
</reference>
<dbReference type="InterPro" id="IPR016181">
    <property type="entry name" value="Acyl_CoA_acyltransferase"/>
</dbReference>
<evidence type="ECO:0000259" key="1">
    <source>
        <dbReference type="PROSITE" id="PS51186"/>
    </source>
</evidence>
<sequence>MEVVKKKFEELSSEELFDIFKLRESVFVVEQECPYPEIDDLDKIAMHVYLKENDEILAYIRVLPQNTSFEEAGLGRVIAAKRKHGYGAQIVKIGIDVAKEYFGADAIVLDAEEYAKGFYEKEGFVPISERFIDYGIPHVRMRLN</sequence>
<evidence type="ECO:0000313" key="2">
    <source>
        <dbReference type="EMBL" id="WAW14568.1"/>
    </source>
</evidence>
<dbReference type="Pfam" id="PF13673">
    <property type="entry name" value="Acetyltransf_10"/>
    <property type="match status" value="1"/>
</dbReference>
<organism evidence="2 3">
    <name type="scientific">Peptostreptococcus equinus</name>
    <dbReference type="NCBI Taxonomy" id="3003601"/>
    <lineage>
        <taxon>Bacteria</taxon>
        <taxon>Bacillati</taxon>
        <taxon>Bacillota</taxon>
        <taxon>Clostridia</taxon>
        <taxon>Peptostreptococcales</taxon>
        <taxon>Peptostreptococcaceae</taxon>
        <taxon>Peptostreptococcus</taxon>
    </lineage>
</organism>
<dbReference type="PROSITE" id="PS51186">
    <property type="entry name" value="GNAT"/>
    <property type="match status" value="1"/>
</dbReference>
<dbReference type="CDD" id="cd04301">
    <property type="entry name" value="NAT_SF"/>
    <property type="match status" value="1"/>
</dbReference>
<evidence type="ECO:0000313" key="3">
    <source>
        <dbReference type="Proteomes" id="UP001164187"/>
    </source>
</evidence>
<keyword evidence="3" id="KW-1185">Reference proteome</keyword>
<gene>
    <name evidence="2" type="ORF">O0R46_08185</name>
</gene>
<dbReference type="Gene3D" id="3.40.630.30">
    <property type="match status" value="1"/>
</dbReference>
<dbReference type="EC" id="2.3.1.-" evidence="2"/>
<name>A0ABY7JR93_9FIRM</name>
<dbReference type="GO" id="GO:0016746">
    <property type="term" value="F:acyltransferase activity"/>
    <property type="evidence" value="ECO:0007669"/>
    <property type="project" value="UniProtKB-KW"/>
</dbReference>
<keyword evidence="2" id="KW-0012">Acyltransferase</keyword>
<dbReference type="Proteomes" id="UP001164187">
    <property type="component" value="Chromosome"/>
</dbReference>
<dbReference type="SUPFAM" id="SSF55729">
    <property type="entry name" value="Acyl-CoA N-acyltransferases (Nat)"/>
    <property type="match status" value="1"/>
</dbReference>
<keyword evidence="2" id="KW-0808">Transferase</keyword>
<feature type="domain" description="N-acetyltransferase" evidence="1">
    <location>
        <begin position="6"/>
        <end position="144"/>
    </location>
</feature>
<protein>
    <submittedName>
        <fullName evidence="2">GNAT family N-acetyltransferase</fullName>
        <ecNumber evidence="2">2.3.1.-</ecNumber>
    </submittedName>
</protein>
<dbReference type="EMBL" id="CP114052">
    <property type="protein sequence ID" value="WAW14568.1"/>
    <property type="molecule type" value="Genomic_DNA"/>
</dbReference>
<dbReference type="InterPro" id="IPR000182">
    <property type="entry name" value="GNAT_dom"/>
</dbReference>
<proteinExistence type="predicted"/>